<dbReference type="Proteomes" id="UP000521943">
    <property type="component" value="Unassembled WGS sequence"/>
</dbReference>
<dbReference type="InterPro" id="IPR006913">
    <property type="entry name" value="CENP-V/GFA"/>
</dbReference>
<sequence>MTTFLISACHCGRNKFKLLITTSSLPHIVSLCHCNICRHTTGAMCLNDSPFDGEPLSIDSTEDHHIPGDLSHLTTYHTPKYRRLFCTTCSAHMFMVSDEATKDGKSAWTAMWGVDTTDGIWTISRHIYVGDTLDGGLADHFRTLRGKGLPRFEGSSAESSSRNELPIGWKAVKGRVNPETLPLYCNCGGVKLYLTRAQNVNPDEYWLVPGKEPGEPIQFLAEHCLCTSCRRCSGNQIQTWIYVPNENIFDALTNAPIDLDNLDKRPKALKQYVSSEGVRRESCGTCGAAVFWSREMKDGERPHMSVAAGLIDQDATGGARAEAWIAWDPKLTYGEDALNKEMATALQEGLSEFLESERQKWLMKSNRLYYIR</sequence>
<dbReference type="PANTHER" id="PTHR33337:SF40">
    <property type="entry name" value="CENP-V_GFA DOMAIN-CONTAINING PROTEIN-RELATED"/>
    <property type="match status" value="1"/>
</dbReference>
<evidence type="ECO:0000256" key="3">
    <source>
        <dbReference type="ARBA" id="ARBA00022833"/>
    </source>
</evidence>
<evidence type="ECO:0000256" key="2">
    <source>
        <dbReference type="ARBA" id="ARBA00022723"/>
    </source>
</evidence>
<dbReference type="OrthoDB" id="5422068at2759"/>
<keyword evidence="2" id="KW-0479">Metal-binding</keyword>
<protein>
    <recommendedName>
        <fullName evidence="5">CENP-V/GFA domain-containing protein</fullName>
    </recommendedName>
</protein>
<dbReference type="Gene3D" id="3.90.1590.10">
    <property type="entry name" value="glutathione-dependent formaldehyde- activating enzyme (gfa)"/>
    <property type="match status" value="2"/>
</dbReference>
<organism evidence="6 7">
    <name type="scientific">Ephemerocybe angulata</name>
    <dbReference type="NCBI Taxonomy" id="980116"/>
    <lineage>
        <taxon>Eukaryota</taxon>
        <taxon>Fungi</taxon>
        <taxon>Dikarya</taxon>
        <taxon>Basidiomycota</taxon>
        <taxon>Agaricomycotina</taxon>
        <taxon>Agaricomycetes</taxon>
        <taxon>Agaricomycetidae</taxon>
        <taxon>Agaricales</taxon>
        <taxon>Agaricineae</taxon>
        <taxon>Psathyrellaceae</taxon>
        <taxon>Ephemerocybe</taxon>
    </lineage>
</organism>
<name>A0A8H6IIF6_9AGAR</name>
<dbReference type="GO" id="GO:0016846">
    <property type="term" value="F:carbon-sulfur lyase activity"/>
    <property type="evidence" value="ECO:0007669"/>
    <property type="project" value="InterPro"/>
</dbReference>
<evidence type="ECO:0000256" key="4">
    <source>
        <dbReference type="ARBA" id="ARBA00023239"/>
    </source>
</evidence>
<keyword evidence="7" id="KW-1185">Reference proteome</keyword>
<dbReference type="InterPro" id="IPR011057">
    <property type="entry name" value="Mss4-like_sf"/>
</dbReference>
<proteinExistence type="inferred from homology"/>
<evidence type="ECO:0000313" key="7">
    <source>
        <dbReference type="Proteomes" id="UP000521943"/>
    </source>
</evidence>
<reference evidence="6 7" key="1">
    <citation type="submission" date="2020-07" db="EMBL/GenBank/DDBJ databases">
        <title>Comparative genomics of pyrophilous fungi reveals a link between fire events and developmental genes.</title>
        <authorList>
            <consortium name="DOE Joint Genome Institute"/>
            <person name="Steindorff A.S."/>
            <person name="Carver A."/>
            <person name="Calhoun S."/>
            <person name="Stillman K."/>
            <person name="Liu H."/>
            <person name="Lipzen A."/>
            <person name="Pangilinan J."/>
            <person name="Labutti K."/>
            <person name="Bruns T.D."/>
            <person name="Grigoriev I.V."/>
        </authorList>
    </citation>
    <scope>NUCLEOTIDE SEQUENCE [LARGE SCALE GENOMIC DNA]</scope>
    <source>
        <strain evidence="6 7">CBS 144469</strain>
    </source>
</reference>
<evidence type="ECO:0000259" key="5">
    <source>
        <dbReference type="PROSITE" id="PS51891"/>
    </source>
</evidence>
<keyword evidence="3" id="KW-0862">Zinc</keyword>
<accession>A0A8H6IIF6</accession>
<evidence type="ECO:0000313" key="6">
    <source>
        <dbReference type="EMBL" id="KAF6764902.1"/>
    </source>
</evidence>
<comment type="similarity">
    <text evidence="1">Belongs to the Gfa family.</text>
</comment>
<gene>
    <name evidence="6" type="ORF">DFP72DRAFT_325353</name>
</gene>
<dbReference type="SUPFAM" id="SSF51316">
    <property type="entry name" value="Mss4-like"/>
    <property type="match status" value="2"/>
</dbReference>
<dbReference type="EMBL" id="JACGCI010000003">
    <property type="protein sequence ID" value="KAF6764902.1"/>
    <property type="molecule type" value="Genomic_DNA"/>
</dbReference>
<dbReference type="AlphaFoldDB" id="A0A8H6IIF6"/>
<feature type="domain" description="CENP-V/GFA" evidence="5">
    <location>
        <begin position="5"/>
        <end position="153"/>
    </location>
</feature>
<evidence type="ECO:0000256" key="1">
    <source>
        <dbReference type="ARBA" id="ARBA00005495"/>
    </source>
</evidence>
<dbReference type="GO" id="GO:0046872">
    <property type="term" value="F:metal ion binding"/>
    <property type="evidence" value="ECO:0007669"/>
    <property type="project" value="UniProtKB-KW"/>
</dbReference>
<keyword evidence="4" id="KW-0456">Lyase</keyword>
<dbReference type="Pfam" id="PF04828">
    <property type="entry name" value="GFA"/>
    <property type="match status" value="2"/>
</dbReference>
<comment type="caution">
    <text evidence="6">The sequence shown here is derived from an EMBL/GenBank/DDBJ whole genome shotgun (WGS) entry which is preliminary data.</text>
</comment>
<dbReference type="PROSITE" id="PS51891">
    <property type="entry name" value="CENP_V_GFA"/>
    <property type="match status" value="1"/>
</dbReference>
<dbReference type="PANTHER" id="PTHR33337">
    <property type="entry name" value="GFA DOMAIN-CONTAINING PROTEIN"/>
    <property type="match status" value="1"/>
</dbReference>